<dbReference type="AlphaFoldDB" id="A0A849A709"/>
<dbReference type="CDD" id="cd00090">
    <property type="entry name" value="HTH_ARSR"/>
    <property type="match status" value="1"/>
</dbReference>
<evidence type="ECO:0000256" key="1">
    <source>
        <dbReference type="SAM" id="MobiDB-lite"/>
    </source>
</evidence>
<feature type="region of interest" description="Disordered" evidence="1">
    <location>
        <begin position="1"/>
        <end position="20"/>
    </location>
</feature>
<dbReference type="EMBL" id="JABEND010000001">
    <property type="protein sequence ID" value="NNG34290.1"/>
    <property type="molecule type" value="Genomic_DNA"/>
</dbReference>
<feature type="region of interest" description="Disordered" evidence="1">
    <location>
        <begin position="234"/>
        <end position="280"/>
    </location>
</feature>
<dbReference type="Pfam" id="PF12840">
    <property type="entry name" value="HTH_20"/>
    <property type="match status" value="1"/>
</dbReference>
<keyword evidence="3" id="KW-1185">Reference proteome</keyword>
<gene>
    <name evidence="2" type="ORF">HKD39_00850</name>
</gene>
<dbReference type="InterPro" id="IPR036388">
    <property type="entry name" value="WH-like_DNA-bd_sf"/>
</dbReference>
<dbReference type="InterPro" id="IPR036390">
    <property type="entry name" value="WH_DNA-bd_sf"/>
</dbReference>
<sequence>MGGARHPRVDARAAGEFTGDGERNTRAAVLQLLLERPATASEIAERLGLTTAGVRRHLDALVDAGLACGREVPALGSRGRGRPARQFLLTDAGRSTLPHGYDQLAGDALHYLAEVAGDGAVEAFARRRAQAVVDAKSDELAAAPDLAGRLQVIAGALNENGFVASVQQVATGRQLCQHHCPVAHVAEQFPQLCQAELEVFAQALGTRVQRLATIAHGDSFCTTFVPGDELADQPADVTSASKTDDVATAAAAQHLSPAKPGKKTSTTQPSTEAPSGRTSI</sequence>
<dbReference type="SUPFAM" id="SSF46785">
    <property type="entry name" value="Winged helix' DNA-binding domain"/>
    <property type="match status" value="1"/>
</dbReference>
<organism evidence="2 3">
    <name type="scientific">Nakamurella aerolata</name>
    <dbReference type="NCBI Taxonomy" id="1656892"/>
    <lineage>
        <taxon>Bacteria</taxon>
        <taxon>Bacillati</taxon>
        <taxon>Actinomycetota</taxon>
        <taxon>Actinomycetes</taxon>
        <taxon>Nakamurellales</taxon>
        <taxon>Nakamurellaceae</taxon>
        <taxon>Nakamurella</taxon>
    </lineage>
</organism>
<dbReference type="PANTHER" id="PTHR30363:SF28">
    <property type="entry name" value="TRANSCRIPTIONAL REGULATORY PROTEIN-RELATED"/>
    <property type="match status" value="1"/>
</dbReference>
<comment type="caution">
    <text evidence="2">The sequence shown here is derived from an EMBL/GenBank/DDBJ whole genome shotgun (WGS) entry which is preliminary data.</text>
</comment>
<name>A0A849A709_9ACTN</name>
<feature type="compositionally biased region" description="Polar residues" evidence="1">
    <location>
        <begin position="263"/>
        <end position="280"/>
    </location>
</feature>
<reference evidence="2 3" key="1">
    <citation type="submission" date="2020-05" db="EMBL/GenBank/DDBJ databases">
        <title>Nakamurella sp. DB0629 isolated from air conditioner.</title>
        <authorList>
            <person name="Kim D.H."/>
            <person name="Kim D.-U."/>
        </authorList>
    </citation>
    <scope>NUCLEOTIDE SEQUENCE [LARGE SCALE GENOMIC DNA]</scope>
    <source>
        <strain evidence="2 3">DB0629</strain>
    </source>
</reference>
<dbReference type="Gene3D" id="1.10.10.10">
    <property type="entry name" value="Winged helix-like DNA-binding domain superfamily/Winged helix DNA-binding domain"/>
    <property type="match status" value="1"/>
</dbReference>
<dbReference type="PANTHER" id="PTHR30363">
    <property type="entry name" value="HTH-TYPE TRANSCRIPTIONAL REGULATOR SRLR-RELATED"/>
    <property type="match status" value="1"/>
</dbReference>
<evidence type="ECO:0000313" key="2">
    <source>
        <dbReference type="EMBL" id="NNG34290.1"/>
    </source>
</evidence>
<accession>A0A849A709</accession>
<proteinExistence type="predicted"/>
<dbReference type="InterPro" id="IPR050313">
    <property type="entry name" value="Carb_Metab_HTH_regulators"/>
</dbReference>
<protein>
    <submittedName>
        <fullName evidence="2">Transcriptional regulator</fullName>
    </submittedName>
</protein>
<dbReference type="Proteomes" id="UP000562984">
    <property type="component" value="Unassembled WGS sequence"/>
</dbReference>
<evidence type="ECO:0000313" key="3">
    <source>
        <dbReference type="Proteomes" id="UP000562984"/>
    </source>
</evidence>
<dbReference type="InterPro" id="IPR011991">
    <property type="entry name" value="ArsR-like_HTH"/>
</dbReference>